<dbReference type="SMART" id="SM01288">
    <property type="entry name" value="FISNA"/>
    <property type="match status" value="1"/>
</dbReference>
<evidence type="ECO:0000256" key="24">
    <source>
        <dbReference type="ARBA" id="ARBA00023233"/>
    </source>
</evidence>
<dbReference type="GO" id="GO:0005524">
    <property type="term" value="F:ATP binding"/>
    <property type="evidence" value="ECO:0007669"/>
    <property type="project" value="UniProtKB-KW"/>
</dbReference>
<keyword evidence="24" id="KW-1271">Inflammasome</keyword>
<dbReference type="Gene3D" id="1.10.533.10">
    <property type="entry name" value="Death Domain, Fas"/>
    <property type="match status" value="1"/>
</dbReference>
<evidence type="ECO:0000256" key="25">
    <source>
        <dbReference type="ARBA" id="ARBA00023242"/>
    </source>
</evidence>
<feature type="coiled-coil region" evidence="27">
    <location>
        <begin position="957"/>
        <end position="984"/>
    </location>
</feature>
<dbReference type="SUPFAM" id="SSF52540">
    <property type="entry name" value="P-loop containing nucleoside triphosphate hydrolases"/>
    <property type="match status" value="1"/>
</dbReference>
<keyword evidence="26" id="KW-0449">Lipoprotein</keyword>
<evidence type="ECO:0000256" key="9">
    <source>
        <dbReference type="ARBA" id="ARBA00022553"/>
    </source>
</evidence>
<dbReference type="InterPro" id="IPR029495">
    <property type="entry name" value="NACHT-assoc"/>
</dbReference>
<keyword evidence="20" id="KW-0472">Membrane</keyword>
<dbReference type="GO" id="GO:0005634">
    <property type="term" value="C:nucleus"/>
    <property type="evidence" value="ECO:0007669"/>
    <property type="project" value="UniProtKB-SubCell"/>
</dbReference>
<keyword evidence="11" id="KW-0677">Repeat</keyword>
<dbReference type="Pfam" id="PF17776">
    <property type="entry name" value="NLRC4_HD2"/>
    <property type="match status" value="1"/>
</dbReference>
<evidence type="ECO:0000256" key="3">
    <source>
        <dbReference type="ARBA" id="ARBA00004240"/>
    </source>
</evidence>
<evidence type="ECO:0000313" key="29">
    <source>
        <dbReference type="EMBL" id="ETE57893.1"/>
    </source>
</evidence>
<evidence type="ECO:0000256" key="21">
    <source>
        <dbReference type="ARBA" id="ARBA00023139"/>
    </source>
</evidence>
<dbReference type="Pfam" id="PF02758">
    <property type="entry name" value="PYRIN"/>
    <property type="match status" value="1"/>
</dbReference>
<proteinExistence type="predicted"/>
<dbReference type="EMBL" id="AZIM01007579">
    <property type="protein sequence ID" value="ETE57893.1"/>
    <property type="molecule type" value="Genomic_DNA"/>
</dbReference>
<keyword evidence="17" id="KW-0391">Immunity</keyword>
<organism evidence="29 30">
    <name type="scientific">Ophiophagus hannah</name>
    <name type="common">King cobra</name>
    <name type="synonym">Naja hannah</name>
    <dbReference type="NCBI Taxonomy" id="8665"/>
    <lineage>
        <taxon>Eukaryota</taxon>
        <taxon>Metazoa</taxon>
        <taxon>Chordata</taxon>
        <taxon>Craniata</taxon>
        <taxon>Vertebrata</taxon>
        <taxon>Euteleostomi</taxon>
        <taxon>Lepidosauria</taxon>
        <taxon>Squamata</taxon>
        <taxon>Bifurcata</taxon>
        <taxon>Unidentata</taxon>
        <taxon>Episquamata</taxon>
        <taxon>Toxicofera</taxon>
        <taxon>Serpentes</taxon>
        <taxon>Colubroidea</taxon>
        <taxon>Elapidae</taxon>
        <taxon>Elapinae</taxon>
        <taxon>Ophiophagus</taxon>
    </lineage>
</organism>
<dbReference type="InterPro" id="IPR041267">
    <property type="entry name" value="NLRP_HD2"/>
</dbReference>
<evidence type="ECO:0000256" key="27">
    <source>
        <dbReference type="SAM" id="Coils"/>
    </source>
</evidence>
<evidence type="ECO:0000256" key="1">
    <source>
        <dbReference type="ARBA" id="ARBA00004110"/>
    </source>
</evidence>
<evidence type="ECO:0000256" key="4">
    <source>
        <dbReference type="ARBA" id="ARBA00004308"/>
    </source>
</evidence>
<dbReference type="InterPro" id="IPR011029">
    <property type="entry name" value="DEATH-like_dom_sf"/>
</dbReference>
<dbReference type="SUPFAM" id="SSF47986">
    <property type="entry name" value="DEATH domain"/>
    <property type="match status" value="1"/>
</dbReference>
<dbReference type="SUPFAM" id="SSF52047">
    <property type="entry name" value="RNI-like"/>
    <property type="match status" value="2"/>
</dbReference>
<evidence type="ECO:0000256" key="14">
    <source>
        <dbReference type="ARBA" id="ARBA00022824"/>
    </source>
</evidence>
<comment type="caution">
    <text evidence="29">The sequence shown here is derived from an EMBL/GenBank/DDBJ whole genome shotgun (WGS) entry which is preliminary data.</text>
</comment>
<evidence type="ECO:0000256" key="16">
    <source>
        <dbReference type="ARBA" id="ARBA00022843"/>
    </source>
</evidence>
<dbReference type="GO" id="GO:0061702">
    <property type="term" value="C:canonical inflammasome complex"/>
    <property type="evidence" value="ECO:0007669"/>
    <property type="project" value="UniProtKB-SubCell"/>
</dbReference>
<keyword evidence="7" id="KW-0963">Cytoplasm</keyword>
<evidence type="ECO:0000256" key="10">
    <source>
        <dbReference type="ARBA" id="ARBA00022588"/>
    </source>
</evidence>
<keyword evidence="19" id="KW-0333">Golgi apparatus</keyword>
<dbReference type="Proteomes" id="UP000018936">
    <property type="component" value="Unassembled WGS sequence"/>
</dbReference>
<evidence type="ECO:0000256" key="18">
    <source>
        <dbReference type="ARBA" id="ARBA00023015"/>
    </source>
</evidence>
<dbReference type="AlphaFoldDB" id="V8N8A7"/>
<keyword evidence="8" id="KW-0964">Secreted</keyword>
<keyword evidence="13" id="KW-0378">Hydrolase</keyword>
<evidence type="ECO:0000256" key="6">
    <source>
        <dbReference type="ARBA" id="ARBA00004613"/>
    </source>
</evidence>
<dbReference type="Pfam" id="PF05729">
    <property type="entry name" value="NACHT"/>
    <property type="match status" value="1"/>
</dbReference>
<reference evidence="29 30" key="1">
    <citation type="journal article" date="2013" name="Proc. Natl. Acad. Sci. U.S.A.">
        <title>The king cobra genome reveals dynamic gene evolution and adaptation in the snake venom system.</title>
        <authorList>
            <person name="Vonk F.J."/>
            <person name="Casewell N.R."/>
            <person name="Henkel C.V."/>
            <person name="Heimberg A.M."/>
            <person name="Jansen H.J."/>
            <person name="McCleary R.J."/>
            <person name="Kerkkamp H.M."/>
            <person name="Vos R.A."/>
            <person name="Guerreiro I."/>
            <person name="Calvete J.J."/>
            <person name="Wuster W."/>
            <person name="Woods A.E."/>
            <person name="Logan J.M."/>
            <person name="Harrison R.A."/>
            <person name="Castoe T.A."/>
            <person name="de Koning A.P."/>
            <person name="Pollock D.D."/>
            <person name="Yandell M."/>
            <person name="Calderon D."/>
            <person name="Renjifo C."/>
            <person name="Currier R.B."/>
            <person name="Salgado D."/>
            <person name="Pla D."/>
            <person name="Sanz L."/>
            <person name="Hyder A.S."/>
            <person name="Ribeiro J.M."/>
            <person name="Arntzen J.W."/>
            <person name="van den Thillart G.E."/>
            <person name="Boetzer M."/>
            <person name="Pirovano W."/>
            <person name="Dirks R.P."/>
            <person name="Spaink H.P."/>
            <person name="Duboule D."/>
            <person name="McGlinn E."/>
            <person name="Kini R.M."/>
            <person name="Richardson M.K."/>
        </authorList>
    </citation>
    <scope>NUCLEOTIDE SEQUENCE</scope>
    <source>
        <tissue evidence="29">Blood</tissue>
    </source>
</reference>
<evidence type="ECO:0000256" key="17">
    <source>
        <dbReference type="ARBA" id="ARBA00022859"/>
    </source>
</evidence>
<evidence type="ECO:0000259" key="28">
    <source>
        <dbReference type="PROSITE" id="PS50837"/>
    </source>
</evidence>
<keyword evidence="12" id="KW-0547">Nucleotide-binding</keyword>
<keyword evidence="10" id="KW-0399">Innate immunity</keyword>
<evidence type="ECO:0000256" key="13">
    <source>
        <dbReference type="ARBA" id="ARBA00022801"/>
    </source>
</evidence>
<evidence type="ECO:0000256" key="22">
    <source>
        <dbReference type="ARBA" id="ARBA00023163"/>
    </source>
</evidence>
<evidence type="ECO:0000256" key="8">
    <source>
        <dbReference type="ARBA" id="ARBA00022525"/>
    </source>
</evidence>
<keyword evidence="21" id="KW-0564">Palmitate</keyword>
<evidence type="ECO:0000256" key="11">
    <source>
        <dbReference type="ARBA" id="ARBA00022737"/>
    </source>
</evidence>
<keyword evidence="25" id="KW-0539">Nucleus</keyword>
<evidence type="ECO:0000256" key="20">
    <source>
        <dbReference type="ARBA" id="ARBA00023136"/>
    </source>
</evidence>
<dbReference type="GO" id="GO:0006954">
    <property type="term" value="P:inflammatory response"/>
    <property type="evidence" value="ECO:0007669"/>
    <property type="project" value="UniProtKB-KW"/>
</dbReference>
<dbReference type="Pfam" id="PF14484">
    <property type="entry name" value="FISNA"/>
    <property type="match status" value="1"/>
</dbReference>
<dbReference type="OrthoDB" id="120976at2759"/>
<dbReference type="PANTHER" id="PTHR45690">
    <property type="entry name" value="NACHT, LRR AND PYD DOMAINS-CONTAINING PROTEIN 12"/>
    <property type="match status" value="1"/>
</dbReference>
<dbReference type="GO" id="GO:0016787">
    <property type="term" value="F:hydrolase activity"/>
    <property type="evidence" value="ECO:0007669"/>
    <property type="project" value="UniProtKB-KW"/>
</dbReference>
<accession>V8N8A7</accession>
<name>V8N8A7_OPHHA</name>
<dbReference type="InterPro" id="IPR027417">
    <property type="entry name" value="P-loop_NTPase"/>
</dbReference>
<dbReference type="SMART" id="SM01289">
    <property type="entry name" value="PYRIN"/>
    <property type="match status" value="1"/>
</dbReference>
<evidence type="ECO:0000256" key="7">
    <source>
        <dbReference type="ARBA" id="ARBA00022490"/>
    </source>
</evidence>
<sequence length="1166" mass="136383">MPITRKPREKLWVHITGKDRENPVLPEGPNIPKASLEKADQQEVVDLLIQHYGEDALKVCIDVLRKCNRNDLATNFEETGQNDVDAHQLADSSEYRNYIKNKFEKMKDPNAIPGEYVPLNQRYSKLIILDYHPSEEERKDEILATGRKHVEIISKRAESSTNIEKLFNPDKYGLIPQVVVLQGAAGIGKTIMTKKIMFDWASQRFYQDKFNYAFYICCRKMNVLAESGKSSIAKIISEEWFKCHKSKNVIQNILKDEEKLLFIIDGFDELRHFFDQPENYFCIDPWKEEPVIILLRSLFQKKLLPKSSLLITTRPTALEKLHQYLEHPRNFEILGFSTKEREEYFYNFFENEDQAMQAFRSVKQNDTLFTMCVIPLVSWIICTVMKQEMERGKDLQKTPCTLTAIYIRYFSSLLKFHHKESKQDVQSNVKGLCSLAAEGVLKQKTLFMEEEIKKHNLDRGNSLPLFLNQSIFKEDIDCFQTYSFIHLSFQEFFAALFYVLEEGDEQHSENWNKNLQTLLESHQPFRHDFAVGFRFLFGFLNEEKRMSQLKKEFGWEISPKSKESLLDCVKNNIKKRGHNFQLQKEIFSYLYETQDDNFIKNALSGITEIDYQCNSGMELMILGYCIQHCQNLKCLFVKVSEFLYHSETELFLPENELEGWSFTESCSTHLAEVFRKNQRLKQLRLSLEDTEDIAVELLYGGLQHPDCKIETLEFTGQSMTEFCSRHLAGVLTKNQRLRELNFWLYYPDDKVVEVVCKGLQHQDCRIEKLGLNGEFLTKFYSRHLAEVLRKNQRLRELELSFIKLDGETELLYAWLGHTKYVLDVLQLTGKNLIESGSRHPIEILRKNERLRDLELSLKNTFNKTMELMRECLKHPEYAIEMLQYFGEFLTKFYSRHLEETPRKNQKLRELGLSLKNQDDKTLELLFDLLKDPVCKIEMIQFAGQFLVESGKRHIAEILRKNQRLRELESSLNNTIDKIRKLMLEGHKDPERIKETHQIVGHFLTESCSSILTILRKDQGLSEFESFLRNTNSQTMELLCEGLKDPECAIETLQIVGEILNESCSKDLADVLRKNQRLRVLYLSLKNPDDKSMKLLCEGLKDPECAIETLQIVGGILNESCGRHLADVLRKNQRLRVLYLSLKNPNDKIMELLGDGLKHPKCKMETL</sequence>
<gene>
    <name evidence="29" type="primary">NLRP12</name>
    <name evidence="29" type="ORF">L345_16388</name>
</gene>
<keyword evidence="22" id="KW-0804">Transcription</keyword>
<dbReference type="PANTHER" id="PTHR45690:SF19">
    <property type="entry name" value="NACHT, LRR AND PYD DOMAINS-CONTAINING PROTEIN 3"/>
    <property type="match status" value="1"/>
</dbReference>
<keyword evidence="18" id="KW-0805">Transcription regulation</keyword>
<evidence type="ECO:0000256" key="2">
    <source>
        <dbReference type="ARBA" id="ARBA00004123"/>
    </source>
</evidence>
<keyword evidence="9" id="KW-0597">Phosphoprotein</keyword>
<dbReference type="GO" id="GO:0045087">
    <property type="term" value="P:innate immune response"/>
    <property type="evidence" value="ECO:0007669"/>
    <property type="project" value="UniProtKB-KW"/>
</dbReference>
<feature type="domain" description="NACHT" evidence="28">
    <location>
        <begin position="177"/>
        <end position="387"/>
    </location>
</feature>
<dbReference type="GO" id="GO:0005783">
    <property type="term" value="C:endoplasmic reticulum"/>
    <property type="evidence" value="ECO:0007669"/>
    <property type="project" value="UniProtKB-SubCell"/>
</dbReference>
<evidence type="ECO:0000256" key="26">
    <source>
        <dbReference type="ARBA" id="ARBA00023288"/>
    </source>
</evidence>
<keyword evidence="27" id="KW-0175">Coiled coil</keyword>
<keyword evidence="30" id="KW-1185">Reference proteome</keyword>
<keyword evidence="14" id="KW-0256">Endoplasmic reticulum</keyword>
<keyword evidence="16" id="KW-0832">Ubl conjugation</keyword>
<protein>
    <submittedName>
        <fullName evidence="29">NACHT, LRR and PYD domains-containing protein 12</fullName>
    </submittedName>
</protein>
<evidence type="ECO:0000256" key="23">
    <source>
        <dbReference type="ARBA" id="ARBA00023198"/>
    </source>
</evidence>
<keyword evidence="23" id="KW-0395">Inflammatory response</keyword>
<evidence type="ECO:0000313" key="30">
    <source>
        <dbReference type="Proteomes" id="UP000018936"/>
    </source>
</evidence>
<keyword evidence="15" id="KW-0067">ATP-binding</keyword>
<dbReference type="InterPro" id="IPR050637">
    <property type="entry name" value="NLRP_innate_immun_reg"/>
</dbReference>
<evidence type="ECO:0000256" key="19">
    <source>
        <dbReference type="ARBA" id="ARBA00023034"/>
    </source>
</evidence>
<dbReference type="Gene3D" id="3.40.50.300">
    <property type="entry name" value="P-loop containing nucleotide triphosphate hydrolases"/>
    <property type="match status" value="1"/>
</dbReference>
<dbReference type="InterPro" id="IPR004020">
    <property type="entry name" value="DAPIN"/>
</dbReference>
<dbReference type="InterPro" id="IPR041075">
    <property type="entry name" value="NOD1/2_WH"/>
</dbReference>
<evidence type="ECO:0000256" key="12">
    <source>
        <dbReference type="ARBA" id="ARBA00022741"/>
    </source>
</evidence>
<feature type="non-terminal residue" evidence="29">
    <location>
        <position position="1166"/>
    </location>
</feature>
<dbReference type="InterPro" id="IPR007111">
    <property type="entry name" value="NACHT_NTPase"/>
</dbReference>
<comment type="subcellular location">
    <subcellularLocation>
        <location evidence="4">Endomembrane system</location>
    </subcellularLocation>
    <subcellularLocation>
        <location evidence="3">Endoplasmic reticulum</location>
    </subcellularLocation>
    <subcellularLocation>
        <location evidence="5">Golgi apparatus</location>
    </subcellularLocation>
    <subcellularLocation>
        <location evidence="1">Inflammasome</location>
    </subcellularLocation>
    <subcellularLocation>
        <location evidence="2">Nucleus</location>
    </subcellularLocation>
    <subcellularLocation>
        <location evidence="6">Secreted</location>
    </subcellularLocation>
</comment>
<dbReference type="GO" id="GO:0005576">
    <property type="term" value="C:extracellular region"/>
    <property type="evidence" value="ECO:0007669"/>
    <property type="project" value="UniProtKB-SubCell"/>
</dbReference>
<evidence type="ECO:0000256" key="5">
    <source>
        <dbReference type="ARBA" id="ARBA00004555"/>
    </source>
</evidence>
<dbReference type="Pfam" id="PF17779">
    <property type="entry name" value="WHD_NOD2"/>
    <property type="match status" value="1"/>
</dbReference>
<dbReference type="PROSITE" id="PS50837">
    <property type="entry name" value="NACHT"/>
    <property type="match status" value="1"/>
</dbReference>
<dbReference type="InterPro" id="IPR032675">
    <property type="entry name" value="LRR_dom_sf"/>
</dbReference>
<dbReference type="Gene3D" id="3.80.10.10">
    <property type="entry name" value="Ribonuclease Inhibitor"/>
    <property type="match status" value="2"/>
</dbReference>
<evidence type="ECO:0000256" key="15">
    <source>
        <dbReference type="ARBA" id="ARBA00022840"/>
    </source>
</evidence>